<dbReference type="InterPro" id="IPR051085">
    <property type="entry name" value="MB_O-acyltransferase"/>
</dbReference>
<evidence type="ECO:0000256" key="8">
    <source>
        <dbReference type="SAM" id="Phobius"/>
    </source>
</evidence>
<evidence type="ECO:0000313" key="10">
    <source>
        <dbReference type="Proteomes" id="UP000176050"/>
    </source>
</evidence>
<dbReference type="InterPro" id="IPR028362">
    <property type="entry name" value="AlgI"/>
</dbReference>
<dbReference type="EMBL" id="CP017478">
    <property type="protein sequence ID" value="AOW21718.1"/>
    <property type="molecule type" value="Genomic_DNA"/>
</dbReference>
<accession>A0A1D8PAV2</accession>
<evidence type="ECO:0000256" key="6">
    <source>
        <dbReference type="ARBA" id="ARBA00023136"/>
    </source>
</evidence>
<dbReference type="RefSeq" id="WP_070237878.1">
    <property type="nucleotide sequence ID" value="NZ_CP017478.1"/>
</dbReference>
<dbReference type="OrthoDB" id="9805788at2"/>
<dbReference type="Pfam" id="PF03062">
    <property type="entry name" value="MBOAT"/>
    <property type="match status" value="1"/>
</dbReference>
<evidence type="ECO:0000256" key="5">
    <source>
        <dbReference type="ARBA" id="ARBA00022989"/>
    </source>
</evidence>
<dbReference type="PANTHER" id="PTHR13285">
    <property type="entry name" value="ACYLTRANSFERASE"/>
    <property type="match status" value="1"/>
</dbReference>
<comment type="subcellular location">
    <subcellularLocation>
        <location evidence="1">Cell membrane</location>
        <topology evidence="1">Multi-pass membrane protein</topology>
    </subcellularLocation>
</comment>
<reference evidence="9 10" key="1">
    <citation type="submission" date="2016-10" db="EMBL/GenBank/DDBJ databases">
        <title>Lutibacter sp. LPB0138, isolated from marine gastropod.</title>
        <authorList>
            <person name="Kim E."/>
            <person name="Yi H."/>
        </authorList>
    </citation>
    <scope>NUCLEOTIDE SEQUENCE [LARGE SCALE GENOMIC DNA]</scope>
    <source>
        <strain evidence="9 10">LPB0138</strain>
    </source>
</reference>
<dbReference type="GO" id="GO:0042121">
    <property type="term" value="P:alginic acid biosynthetic process"/>
    <property type="evidence" value="ECO:0007669"/>
    <property type="project" value="InterPro"/>
</dbReference>
<keyword evidence="6 7" id="KW-0472">Membrane</keyword>
<feature type="transmembrane region" description="Helical" evidence="8">
    <location>
        <begin position="418"/>
        <end position="437"/>
    </location>
</feature>
<comment type="similarity">
    <text evidence="2 7">Belongs to the membrane-bound acyltransferase family.</text>
</comment>
<feature type="transmembrane region" description="Helical" evidence="8">
    <location>
        <begin position="452"/>
        <end position="471"/>
    </location>
</feature>
<keyword evidence="7 9" id="KW-0808">Transferase</keyword>
<dbReference type="AlphaFoldDB" id="A0A1D8PAV2"/>
<dbReference type="PIRSF" id="PIRSF016636">
    <property type="entry name" value="AlgI_DltB"/>
    <property type="match status" value="1"/>
</dbReference>
<feature type="transmembrane region" description="Helical" evidence="8">
    <location>
        <begin position="316"/>
        <end position="346"/>
    </location>
</feature>
<gene>
    <name evidence="9" type="ORF">LPB138_13955</name>
</gene>
<dbReference type="InterPro" id="IPR024194">
    <property type="entry name" value="Ac/AlaTfrase_AlgI/DltB"/>
</dbReference>
<organism evidence="9 10">
    <name type="scientific">Urechidicola croceus</name>
    <dbReference type="NCBI Taxonomy" id="1850246"/>
    <lineage>
        <taxon>Bacteria</taxon>
        <taxon>Pseudomonadati</taxon>
        <taxon>Bacteroidota</taxon>
        <taxon>Flavobacteriia</taxon>
        <taxon>Flavobacteriales</taxon>
        <taxon>Flavobacteriaceae</taxon>
        <taxon>Urechidicola</taxon>
    </lineage>
</organism>
<dbReference type="Proteomes" id="UP000176050">
    <property type="component" value="Chromosome"/>
</dbReference>
<evidence type="ECO:0000256" key="1">
    <source>
        <dbReference type="ARBA" id="ARBA00004651"/>
    </source>
</evidence>
<feature type="transmembrane region" description="Helical" evidence="8">
    <location>
        <begin position="195"/>
        <end position="213"/>
    </location>
</feature>
<keyword evidence="10" id="KW-1185">Reference proteome</keyword>
<dbReference type="InterPro" id="IPR004299">
    <property type="entry name" value="MBOAT_fam"/>
</dbReference>
<keyword evidence="7" id="KW-0012">Acyltransferase</keyword>
<dbReference type="GO" id="GO:0016746">
    <property type="term" value="F:acyltransferase activity"/>
    <property type="evidence" value="ECO:0007669"/>
    <property type="project" value="UniProtKB-KW"/>
</dbReference>
<keyword evidence="4 8" id="KW-0812">Transmembrane</keyword>
<feature type="transmembrane region" description="Helical" evidence="8">
    <location>
        <begin position="28"/>
        <end position="56"/>
    </location>
</feature>
<evidence type="ECO:0000256" key="2">
    <source>
        <dbReference type="ARBA" id="ARBA00010323"/>
    </source>
</evidence>
<keyword evidence="3 7" id="KW-1003">Cell membrane</keyword>
<dbReference type="STRING" id="1850246.LPB138_13955"/>
<evidence type="ECO:0000256" key="3">
    <source>
        <dbReference type="ARBA" id="ARBA00022475"/>
    </source>
</evidence>
<proteinExistence type="inferred from homology"/>
<feature type="transmembrane region" description="Helical" evidence="8">
    <location>
        <begin position="5"/>
        <end position="22"/>
    </location>
</feature>
<dbReference type="GO" id="GO:0005886">
    <property type="term" value="C:plasma membrane"/>
    <property type="evidence" value="ECO:0007669"/>
    <property type="project" value="UniProtKB-SubCell"/>
</dbReference>
<name>A0A1D8PAV2_9FLAO</name>
<protein>
    <submittedName>
        <fullName evidence="9">Alginate O-acetyltransferase</fullName>
    </submittedName>
</protein>
<sequence length="482" mass="58030">MLFNSFDFLFFFPIVVIIYYLLTHKYRIIWLLIASYFFYFYWEPSLVLLLFTSTLIDYYCGIKIHESEKEKLRKRYLYLSIFINLGLLFSFKYLGFFTETMQQVLQFFGIEISTVNKMQSYSIKEILLPIGISFYTFQTLSYSIDIYRKKINPEKNFIKYALYVSFFPQLVAGPIERADRLLPQFYKKININTEYIKRGIIMMAWGFFLKLVVADRIGVYVDTVFNSPSSFKGLPLLIGSYFFTFQIYFDFSAYTTIAIGAAKVMGFDLMQNFNRPIFAKSMAEVWQRWHISLIKWLRDYLYKPLSETKLGRHWKVLIVFFIIGLWHGADWTFVIWGLINGLFLVLEVATNKFRRRFIKKMKPYINPLIFQFAWWLIIFHFVVFSLIFFRAQSLNEALEYVYNIGKIENLRINILRDYFELFLSFLLILFVQIIHYFKGNDKIYELVTKRPIIIRWGIYLMFIIVIVLFSINRQNNFIYFQF</sequence>
<dbReference type="PIRSF" id="PIRSF500217">
    <property type="entry name" value="AlgI"/>
    <property type="match status" value="1"/>
</dbReference>
<feature type="transmembrane region" description="Helical" evidence="8">
    <location>
        <begin position="234"/>
        <end position="262"/>
    </location>
</feature>
<evidence type="ECO:0000256" key="7">
    <source>
        <dbReference type="PIRNR" id="PIRNR016636"/>
    </source>
</evidence>
<dbReference type="PANTHER" id="PTHR13285:SF18">
    <property type="entry name" value="PROTEIN-CYSTEINE N-PALMITOYLTRANSFERASE RASP"/>
    <property type="match status" value="1"/>
</dbReference>
<dbReference type="KEGG" id="lul:LPB138_13955"/>
<keyword evidence="5 8" id="KW-1133">Transmembrane helix</keyword>
<feature type="transmembrane region" description="Helical" evidence="8">
    <location>
        <begin position="126"/>
        <end position="145"/>
    </location>
</feature>
<evidence type="ECO:0000313" key="9">
    <source>
        <dbReference type="EMBL" id="AOW21718.1"/>
    </source>
</evidence>
<evidence type="ECO:0000256" key="4">
    <source>
        <dbReference type="ARBA" id="ARBA00022692"/>
    </source>
</evidence>
<feature type="transmembrane region" description="Helical" evidence="8">
    <location>
        <begin position="76"/>
        <end position="95"/>
    </location>
</feature>
<feature type="transmembrane region" description="Helical" evidence="8">
    <location>
        <begin position="367"/>
        <end position="389"/>
    </location>
</feature>